<sequence>DINYLTEEPIQVTHMQQYDNQEFIQPVHKQLSNNQEFIQPVHEPSDKEFDNNNDFVIQVGAKFPNWKSLENALKKYETEKEFASSLCMFLQEVLDKIKFLTQECGFETKAQHQYITKKFSNQSLYNYDLYYAICQYKNQMGNQRENNAANMIKWLMEQKKQEP</sequence>
<evidence type="ECO:0000313" key="2">
    <source>
        <dbReference type="Proteomes" id="UP000789366"/>
    </source>
</evidence>
<keyword evidence="2" id="KW-1185">Reference proteome</keyword>
<name>A0ACA9QMH3_9GLOM</name>
<feature type="non-terminal residue" evidence="1">
    <location>
        <position position="1"/>
    </location>
</feature>
<feature type="non-terminal residue" evidence="1">
    <location>
        <position position="163"/>
    </location>
</feature>
<protein>
    <submittedName>
        <fullName evidence="1">17169_t:CDS:1</fullName>
    </submittedName>
</protein>
<dbReference type="EMBL" id="CAJVPW010043345">
    <property type="protein sequence ID" value="CAG8751983.1"/>
    <property type="molecule type" value="Genomic_DNA"/>
</dbReference>
<evidence type="ECO:0000313" key="1">
    <source>
        <dbReference type="EMBL" id="CAG8751983.1"/>
    </source>
</evidence>
<proteinExistence type="predicted"/>
<dbReference type="Proteomes" id="UP000789366">
    <property type="component" value="Unassembled WGS sequence"/>
</dbReference>
<reference evidence="1" key="1">
    <citation type="submission" date="2021-06" db="EMBL/GenBank/DDBJ databases">
        <authorList>
            <person name="Kallberg Y."/>
            <person name="Tangrot J."/>
            <person name="Rosling A."/>
        </authorList>
    </citation>
    <scope>NUCLEOTIDE SEQUENCE</scope>
    <source>
        <strain evidence="1">28 12/20/2015</strain>
    </source>
</reference>
<comment type="caution">
    <text evidence="1">The sequence shown here is derived from an EMBL/GenBank/DDBJ whole genome shotgun (WGS) entry which is preliminary data.</text>
</comment>
<accession>A0ACA9QMH3</accession>
<organism evidence="1 2">
    <name type="scientific">Cetraspora pellucida</name>
    <dbReference type="NCBI Taxonomy" id="1433469"/>
    <lineage>
        <taxon>Eukaryota</taxon>
        <taxon>Fungi</taxon>
        <taxon>Fungi incertae sedis</taxon>
        <taxon>Mucoromycota</taxon>
        <taxon>Glomeromycotina</taxon>
        <taxon>Glomeromycetes</taxon>
        <taxon>Diversisporales</taxon>
        <taxon>Gigasporaceae</taxon>
        <taxon>Cetraspora</taxon>
    </lineage>
</organism>
<gene>
    <name evidence="1" type="ORF">SPELUC_LOCUS14541</name>
</gene>